<evidence type="ECO:0000256" key="2">
    <source>
        <dbReference type="ARBA" id="ARBA00022737"/>
    </source>
</evidence>
<evidence type="ECO:0000256" key="6">
    <source>
        <dbReference type="SAM" id="Coils"/>
    </source>
</evidence>
<keyword evidence="1 4" id="KW-0853">WD repeat</keyword>
<feature type="coiled-coil region" evidence="6">
    <location>
        <begin position="458"/>
        <end position="506"/>
    </location>
</feature>
<name>A0A836H6X9_9TRYP</name>
<dbReference type="InterPro" id="IPR015943">
    <property type="entry name" value="WD40/YVTN_repeat-like_dom_sf"/>
</dbReference>
<comment type="caution">
    <text evidence="9">The sequence shown here is derived from an EMBL/GenBank/DDBJ whole genome shotgun (WGS) entry which is preliminary data.</text>
</comment>
<dbReference type="InterPro" id="IPR019775">
    <property type="entry name" value="WD40_repeat_CS"/>
</dbReference>
<dbReference type="OrthoDB" id="1850764at2759"/>
<dbReference type="SMART" id="SM01167">
    <property type="entry name" value="DUF1900"/>
    <property type="match status" value="1"/>
</dbReference>
<accession>A0A836H6X9</accession>
<dbReference type="RefSeq" id="XP_067178666.1">
    <property type="nucleotide sequence ID" value="XM_067323561.1"/>
</dbReference>
<reference evidence="10" key="1">
    <citation type="journal article" date="2021" name="Microbiol. Resour. Announc.">
        <title>LGAAP: Leishmaniinae Genome Assembly and Annotation Pipeline.</title>
        <authorList>
            <person name="Almutairi H."/>
            <person name="Urbaniak M.D."/>
            <person name="Bates M.D."/>
            <person name="Jariyapan N."/>
            <person name="Kwakye-Nuako G."/>
            <person name="Thomaz-Soccol V."/>
            <person name="Al-Salem W.S."/>
            <person name="Dillon R.J."/>
            <person name="Bates P.A."/>
            <person name="Gatherer D."/>
        </authorList>
    </citation>
    <scope>NUCLEOTIDE SEQUENCE [LARGE SCALE GENOMIC DNA]</scope>
</reference>
<dbReference type="SMART" id="SM01166">
    <property type="entry name" value="DUF1899"/>
    <property type="match status" value="1"/>
</dbReference>
<keyword evidence="6" id="KW-0175">Coiled coil</keyword>
<dbReference type="Gene3D" id="2.130.10.10">
    <property type="entry name" value="YVTN repeat-like/Quinoprotein amine dehydrogenase"/>
    <property type="match status" value="1"/>
</dbReference>
<dbReference type="InterPro" id="IPR015505">
    <property type="entry name" value="Coronin"/>
</dbReference>
<dbReference type="GO" id="GO:0007015">
    <property type="term" value="P:actin filament organization"/>
    <property type="evidence" value="ECO:0007669"/>
    <property type="project" value="TreeGrafter"/>
</dbReference>
<evidence type="ECO:0000259" key="8">
    <source>
        <dbReference type="SMART" id="SM01166"/>
    </source>
</evidence>
<evidence type="ECO:0000256" key="3">
    <source>
        <dbReference type="ARBA" id="ARBA00022980"/>
    </source>
</evidence>
<dbReference type="EMBL" id="JAFEUZ010000023">
    <property type="protein sequence ID" value="KAG5478725.1"/>
    <property type="molecule type" value="Genomic_DNA"/>
</dbReference>
<gene>
    <name evidence="9" type="ORF">LSCM1_06129</name>
</gene>
<dbReference type="KEGG" id="lmat:92516073"/>
<keyword evidence="3" id="KW-0687">Ribonucleoprotein</keyword>
<feature type="compositionally biased region" description="Polar residues" evidence="7">
    <location>
        <begin position="401"/>
        <end position="415"/>
    </location>
</feature>
<dbReference type="PROSITE" id="PS00678">
    <property type="entry name" value="WD_REPEATS_1"/>
    <property type="match status" value="2"/>
</dbReference>
<keyword evidence="3" id="KW-0689">Ribosomal protein</keyword>
<comment type="similarity">
    <text evidence="5">Belongs to the WD repeat coronin family.</text>
</comment>
<evidence type="ECO:0000256" key="5">
    <source>
        <dbReference type="RuleBase" id="RU280818"/>
    </source>
</evidence>
<dbReference type="PROSITE" id="PS50082">
    <property type="entry name" value="WD_REPEATS_2"/>
    <property type="match status" value="2"/>
</dbReference>
<feature type="domain" description="DUF1899" evidence="8">
    <location>
        <begin position="1"/>
        <end position="62"/>
    </location>
</feature>
<keyword evidence="2 5" id="KW-0677">Repeat</keyword>
<dbReference type="GO" id="GO:0051015">
    <property type="term" value="F:actin filament binding"/>
    <property type="evidence" value="ECO:0007669"/>
    <property type="project" value="TreeGrafter"/>
</dbReference>
<feature type="repeat" description="WD" evidence="4">
    <location>
        <begin position="121"/>
        <end position="163"/>
    </location>
</feature>
<proteinExistence type="inferred from homology"/>
<dbReference type="InterPro" id="IPR001680">
    <property type="entry name" value="WD40_rpt"/>
</dbReference>
<dbReference type="PANTHER" id="PTHR10856:SF0">
    <property type="entry name" value="CORONIN"/>
    <property type="match status" value="1"/>
</dbReference>
<sequence length="510" mass="56347">MSVSRFRHSTGHIAKPQLQLLNVTSSTALWDGSNTIACNDRFVAVPWQTFGGAAVFRHGASGRLAANPPIVLGQEGPIIDLKFNPFDNRKLFTASEDGSVFGWDITADGLQSNVSSPLVELRGHKKKCGIISFHPSADGVLASAGVDRAINVWDVERGTAVNTIGNLSDYATGLEWNLEGSLFCITCRDKTLRTIDPRTCTVVSSVESHASARSQRCVWCKRKDKIITLGCNKNQQREVRVWDIRKMERGYSVVDLDQSSAGFLPIYDEDINLLMVGSKGENNVKCFELVGEGLAFSYEVSTHDSIKGLCTMPKWSLDVKRCEFDRLYQLTYNSLLTIEMLLPRKQASAEFQRDVFPSTFSDHSAISADEFFSGTNAEPREYDLSGLFDGLPPRLIRESKPSSQKTTVEAQTTQRLAGVPKPEAGKGLEYSNIFLPASSEGTAAQSGDKKVVYTDPSADMTQKEISAKKKSLRELSEKMRVCHQEIAALRQALQEKEAEMLQLLEDIQAV</sequence>
<dbReference type="SUPFAM" id="SSF50978">
    <property type="entry name" value="WD40 repeat-like"/>
    <property type="match status" value="1"/>
</dbReference>
<dbReference type="InterPro" id="IPR015048">
    <property type="entry name" value="DUF1899"/>
</dbReference>
<dbReference type="InterPro" id="IPR036322">
    <property type="entry name" value="WD40_repeat_dom_sf"/>
</dbReference>
<organism evidence="9 10">
    <name type="scientific">Leishmania martiniquensis</name>
    <dbReference type="NCBI Taxonomy" id="1580590"/>
    <lineage>
        <taxon>Eukaryota</taxon>
        <taxon>Discoba</taxon>
        <taxon>Euglenozoa</taxon>
        <taxon>Kinetoplastea</taxon>
        <taxon>Metakinetoplastina</taxon>
        <taxon>Trypanosomatida</taxon>
        <taxon>Trypanosomatidae</taxon>
        <taxon>Leishmaniinae</taxon>
        <taxon>Leishmania</taxon>
    </lineage>
</organism>
<dbReference type="GeneID" id="92516073"/>
<evidence type="ECO:0000256" key="1">
    <source>
        <dbReference type="ARBA" id="ARBA00022574"/>
    </source>
</evidence>
<keyword evidence="10" id="KW-1185">Reference proteome</keyword>
<evidence type="ECO:0000313" key="9">
    <source>
        <dbReference type="EMBL" id="KAG5478725.1"/>
    </source>
</evidence>
<evidence type="ECO:0000256" key="4">
    <source>
        <dbReference type="PROSITE-ProRule" id="PRU00221"/>
    </source>
</evidence>
<reference evidence="10" key="2">
    <citation type="journal article" date="2021" name="Sci. Data">
        <title>Chromosome-scale genome sequencing, assembly and annotation of six genomes from subfamily Leishmaniinae.</title>
        <authorList>
            <person name="Almutairi H."/>
            <person name="Urbaniak M.D."/>
            <person name="Bates M.D."/>
            <person name="Jariyapan N."/>
            <person name="Kwakye-Nuako G."/>
            <person name="Thomaz Soccol V."/>
            <person name="Al-Salem W.S."/>
            <person name="Dillon R.J."/>
            <person name="Bates P.A."/>
            <person name="Gatherer D."/>
        </authorList>
    </citation>
    <scope>NUCLEOTIDE SEQUENCE [LARGE SCALE GENOMIC DNA]</scope>
</reference>
<dbReference type="PROSITE" id="PS50294">
    <property type="entry name" value="WD_REPEATS_REGION"/>
    <property type="match status" value="1"/>
</dbReference>
<dbReference type="GO" id="GO:0005840">
    <property type="term" value="C:ribosome"/>
    <property type="evidence" value="ECO:0007669"/>
    <property type="project" value="UniProtKB-KW"/>
</dbReference>
<dbReference type="Pfam" id="PF08953">
    <property type="entry name" value="DUF1899"/>
    <property type="match status" value="1"/>
</dbReference>
<dbReference type="PANTHER" id="PTHR10856">
    <property type="entry name" value="CORONIN"/>
    <property type="match status" value="1"/>
</dbReference>
<protein>
    <recommendedName>
        <fullName evidence="5">Coronin</fullName>
    </recommendedName>
</protein>
<dbReference type="Pfam" id="PF00400">
    <property type="entry name" value="WD40"/>
    <property type="match status" value="2"/>
</dbReference>
<feature type="repeat" description="WD" evidence="4">
    <location>
        <begin position="71"/>
        <end position="105"/>
    </location>
</feature>
<dbReference type="Proteomes" id="UP000673552">
    <property type="component" value="Unassembled WGS sequence"/>
</dbReference>
<feature type="region of interest" description="Disordered" evidence="7">
    <location>
        <begin position="395"/>
        <end position="424"/>
    </location>
</feature>
<evidence type="ECO:0000313" key="10">
    <source>
        <dbReference type="Proteomes" id="UP000673552"/>
    </source>
</evidence>
<evidence type="ECO:0000256" key="7">
    <source>
        <dbReference type="SAM" id="MobiDB-lite"/>
    </source>
</evidence>
<dbReference type="Pfam" id="PF16300">
    <property type="entry name" value="WD40_4"/>
    <property type="match status" value="1"/>
</dbReference>
<dbReference type="AlphaFoldDB" id="A0A836H6X9"/>
<dbReference type="SMART" id="SM00320">
    <property type="entry name" value="WD40"/>
    <property type="match status" value="4"/>
</dbReference>